<dbReference type="EMBL" id="JAGIXG020000070">
    <property type="protein sequence ID" value="KAI6778361.1"/>
    <property type="molecule type" value="Genomic_DNA"/>
</dbReference>
<proteinExistence type="predicted"/>
<keyword evidence="1" id="KW-1133">Transmembrane helix</keyword>
<accession>A0A9P9XV34</accession>
<feature type="transmembrane region" description="Helical" evidence="1">
    <location>
        <begin position="42"/>
        <end position="58"/>
    </location>
</feature>
<dbReference type="AlphaFoldDB" id="A0A9P9XV34"/>
<keyword evidence="3" id="KW-1185">Reference proteome</keyword>
<reference evidence="2" key="2">
    <citation type="submission" date="2022-07" db="EMBL/GenBank/DDBJ databases">
        <authorList>
            <person name="Goncalves M.F.M."/>
            <person name="Hilario S."/>
            <person name="Van De Peer Y."/>
            <person name="Esteves A.C."/>
            <person name="Alves A."/>
        </authorList>
    </citation>
    <scope>NUCLEOTIDE SEQUENCE</scope>
    <source>
        <strain evidence="2">MUM 19.33</strain>
    </source>
</reference>
<gene>
    <name evidence="2" type="ORF">J7T54_000479</name>
</gene>
<organism evidence="2 3">
    <name type="scientific">Emericellopsis cladophorae</name>
    <dbReference type="NCBI Taxonomy" id="2686198"/>
    <lineage>
        <taxon>Eukaryota</taxon>
        <taxon>Fungi</taxon>
        <taxon>Dikarya</taxon>
        <taxon>Ascomycota</taxon>
        <taxon>Pezizomycotina</taxon>
        <taxon>Sordariomycetes</taxon>
        <taxon>Hypocreomycetidae</taxon>
        <taxon>Hypocreales</taxon>
        <taxon>Bionectriaceae</taxon>
        <taxon>Emericellopsis</taxon>
    </lineage>
</organism>
<dbReference type="RefSeq" id="XP_051359217.1">
    <property type="nucleotide sequence ID" value="XM_051509795.1"/>
</dbReference>
<evidence type="ECO:0000256" key="1">
    <source>
        <dbReference type="SAM" id="Phobius"/>
    </source>
</evidence>
<evidence type="ECO:0000313" key="3">
    <source>
        <dbReference type="Proteomes" id="UP001055219"/>
    </source>
</evidence>
<dbReference type="Gene3D" id="1.20.1110.10">
    <property type="entry name" value="Calcium-transporting ATPase, transmembrane domain"/>
    <property type="match status" value="1"/>
</dbReference>
<feature type="transmembrane region" description="Helical" evidence="1">
    <location>
        <begin position="70"/>
        <end position="97"/>
    </location>
</feature>
<dbReference type="SUPFAM" id="SSF81665">
    <property type="entry name" value="Calcium ATPase, transmembrane domain M"/>
    <property type="match status" value="1"/>
</dbReference>
<keyword evidence="1" id="KW-0812">Transmembrane</keyword>
<evidence type="ECO:0000313" key="2">
    <source>
        <dbReference type="EMBL" id="KAI6778361.1"/>
    </source>
</evidence>
<dbReference type="OrthoDB" id="3352408at2759"/>
<dbReference type="Proteomes" id="UP001055219">
    <property type="component" value="Unassembled WGS sequence"/>
</dbReference>
<keyword evidence="1" id="KW-0472">Membrane</keyword>
<name>A0A9P9XV34_9HYPO</name>
<sequence>MNVTKYGKRAPVVGGAKRIYDAVRNFLGLTVGTPLQRKLSKLAYILFFCALGLALVVFKVNKFDITNQVIIYATSLGISIIPESLVTVLTITMVIATEAERDYESERTAAAVKFDVPDEKLPAISEEVTEPEVQYEVEMTDALRAF</sequence>
<dbReference type="GeneID" id="75826998"/>
<reference evidence="2" key="1">
    <citation type="journal article" date="2021" name="J Fungi (Basel)">
        <title>Genomic and Metabolomic Analyses of the Marine Fungus Emericellopsis cladophorae: Insights into Saltwater Adaptability Mechanisms and Its Biosynthetic Potential.</title>
        <authorList>
            <person name="Goncalves M.F.M."/>
            <person name="Hilario S."/>
            <person name="Van de Peer Y."/>
            <person name="Esteves A.C."/>
            <person name="Alves A."/>
        </authorList>
    </citation>
    <scope>NUCLEOTIDE SEQUENCE</scope>
    <source>
        <strain evidence="2">MUM 19.33</strain>
    </source>
</reference>
<dbReference type="InterPro" id="IPR023298">
    <property type="entry name" value="ATPase_P-typ_TM_dom_sf"/>
</dbReference>
<comment type="caution">
    <text evidence="2">The sequence shown here is derived from an EMBL/GenBank/DDBJ whole genome shotgun (WGS) entry which is preliminary data.</text>
</comment>
<protein>
    <submittedName>
        <fullName evidence="2">Cation transporting ATPase</fullName>
    </submittedName>
</protein>